<dbReference type="Proteomes" id="UP001140560">
    <property type="component" value="Unassembled WGS sequence"/>
</dbReference>
<dbReference type="EMBL" id="JAPEUY010000008">
    <property type="protein sequence ID" value="KAJ4370733.1"/>
    <property type="molecule type" value="Genomic_DNA"/>
</dbReference>
<dbReference type="SUPFAM" id="SSF52047">
    <property type="entry name" value="RNI-like"/>
    <property type="match status" value="1"/>
</dbReference>
<name>A0A9W8YBK4_9PLEO</name>
<dbReference type="GO" id="GO:0019005">
    <property type="term" value="C:SCF ubiquitin ligase complex"/>
    <property type="evidence" value="ECO:0007669"/>
    <property type="project" value="TreeGrafter"/>
</dbReference>
<organism evidence="2 3">
    <name type="scientific">Neocucurbitaria cava</name>
    <dbReference type="NCBI Taxonomy" id="798079"/>
    <lineage>
        <taxon>Eukaryota</taxon>
        <taxon>Fungi</taxon>
        <taxon>Dikarya</taxon>
        <taxon>Ascomycota</taxon>
        <taxon>Pezizomycotina</taxon>
        <taxon>Dothideomycetes</taxon>
        <taxon>Pleosporomycetidae</taxon>
        <taxon>Pleosporales</taxon>
        <taxon>Pleosporineae</taxon>
        <taxon>Cucurbitariaceae</taxon>
        <taxon>Neocucurbitaria</taxon>
    </lineage>
</organism>
<dbReference type="AlphaFoldDB" id="A0A9W8YBK4"/>
<dbReference type="InterPro" id="IPR032675">
    <property type="entry name" value="LRR_dom_sf"/>
</dbReference>
<evidence type="ECO:0000256" key="1">
    <source>
        <dbReference type="SAM" id="MobiDB-lite"/>
    </source>
</evidence>
<dbReference type="GO" id="GO:0031146">
    <property type="term" value="P:SCF-dependent proteasomal ubiquitin-dependent protein catabolic process"/>
    <property type="evidence" value="ECO:0007669"/>
    <property type="project" value="TreeGrafter"/>
</dbReference>
<keyword evidence="3" id="KW-1185">Reference proteome</keyword>
<reference evidence="2" key="1">
    <citation type="submission" date="2022-10" db="EMBL/GenBank/DDBJ databases">
        <title>Tapping the CABI collections for fungal endophytes: first genome assemblies for Collariella, Neodidymelliopsis, Ascochyta clinopodiicola, Didymella pomorum, Didymosphaeria variabile, Neocosmospora piperis and Neocucurbitaria cava.</title>
        <authorList>
            <person name="Hill R."/>
        </authorList>
    </citation>
    <scope>NUCLEOTIDE SEQUENCE</scope>
    <source>
        <strain evidence="2">IMI 356814</strain>
    </source>
</reference>
<dbReference type="Gene3D" id="3.80.10.10">
    <property type="entry name" value="Ribonuclease Inhibitor"/>
    <property type="match status" value="1"/>
</dbReference>
<feature type="region of interest" description="Disordered" evidence="1">
    <location>
        <begin position="644"/>
        <end position="673"/>
    </location>
</feature>
<dbReference type="OrthoDB" id="2305901at2759"/>
<accession>A0A9W8YBK4</accession>
<comment type="caution">
    <text evidence="2">The sequence shown here is derived from an EMBL/GenBank/DDBJ whole genome shotgun (WGS) entry which is preliminary data.</text>
</comment>
<gene>
    <name evidence="2" type="ORF">N0V83_005254</name>
</gene>
<proteinExistence type="predicted"/>
<protein>
    <submittedName>
        <fullName evidence="2">Uncharacterized protein</fullName>
    </submittedName>
</protein>
<dbReference type="PANTHER" id="PTHR13318">
    <property type="entry name" value="PARTNER OF PAIRED, ISOFORM B-RELATED"/>
    <property type="match status" value="1"/>
</dbReference>
<feature type="compositionally biased region" description="Basic and acidic residues" evidence="1">
    <location>
        <begin position="655"/>
        <end position="673"/>
    </location>
</feature>
<evidence type="ECO:0000313" key="3">
    <source>
        <dbReference type="Proteomes" id="UP001140560"/>
    </source>
</evidence>
<sequence>MAATKAMADRHIISSILHQLSDMKYKDRRQPGPDQPVEFMEFRPTLVPSILVNKMWAEEGTSILWKGYPHLPALKGMDINRRQWYANKVERLFVLGPSLDSAEDPAYLEGLMWPNLKYLELEVDWKTHGKSFEAMLHGGLEHLEFSGSQSGDSKFITDVILPALVAPCKNLRSVHFGPDASDPEDPVSAYDLSNILDSVPNIKDVRIMNTTFLDKDVLFGRLSQRPGLRALEIDLEPGLQLLPLLSGPNPLPSPFSSLKHLHVMCYPEIALALPIHIRRIEVLYLDVARIPDQPFQDLDTSVLDDILHALSKCPELQSLRVNIGPLAVDFPSFSNYPSLSGPALITLATGCSKLREVNLLASEPATIDGSLISSIQFEEFCRKAPHLEELSLKFHPGTVIALEPIVLQSLGRHCARLGVLRLKSALHLPDLPKVNVASQDEQAHATSATLQERSEVLDPPAITINGHIYGDYPMPRSAPDRPLFPRLTHLALARPQSILSIANDTYTISSTSQSSSIVDPTLEEDLVRTWAQSLHANFPHLEILEAWGDWTGQDNESLNYFLPLEEILASTWEFLSGVEQDLWEDGADLEALGDDVEEWDEEFEEDISFDSHGSGDDWEKASLINEFPVEDVAVDREYLGVYEEEPEGTITPGRTIDKEAKNYFEHTRDQHKG</sequence>
<evidence type="ECO:0000313" key="2">
    <source>
        <dbReference type="EMBL" id="KAJ4370733.1"/>
    </source>
</evidence>